<feature type="region of interest" description="Disordered" evidence="2">
    <location>
        <begin position="169"/>
        <end position="193"/>
    </location>
</feature>
<dbReference type="Proteomes" id="UP001589844">
    <property type="component" value="Unassembled WGS sequence"/>
</dbReference>
<keyword evidence="4" id="KW-1185">Reference proteome</keyword>
<gene>
    <name evidence="3" type="ORF">ACFFJH_19025</name>
</gene>
<accession>A0ABV6IJA4</accession>
<name>A0ABV6IJA4_9BURK</name>
<evidence type="ECO:0000313" key="4">
    <source>
        <dbReference type="Proteomes" id="UP001589844"/>
    </source>
</evidence>
<dbReference type="EMBL" id="JBHLXJ010000035">
    <property type="protein sequence ID" value="MFC0351919.1"/>
    <property type="molecule type" value="Genomic_DNA"/>
</dbReference>
<evidence type="ECO:0000313" key="3">
    <source>
        <dbReference type="EMBL" id="MFC0351919.1"/>
    </source>
</evidence>
<protein>
    <submittedName>
        <fullName evidence="3">Cell envelope integrity protein TolA</fullName>
    </submittedName>
</protein>
<sequence>MTEFTYNAMPSVARNETLEWKSLGLATAVHLFLLAFLWIGVQWQSQESTAVEAEVWDMTVRQAAPLPEVPVEIPKEVPKEVEPPKPVQQEEVKEDPEIALAQEKKRKLEEKKKIAELELEKKKAEKLAEEQLKKEKLEKDLLDKKKLAKEKAARDKIFEEDMRRLNGQVVKSGSGGLGDALKSTGNNRGDPSYNAKVAAKIKANTIYLVNDASANNPTVEFVINLFPDGSLKGPVKKTKSSGNLAFDEAVEKAIDKSQPFPRDKSGEVPSSLTIVHRMKD</sequence>
<reference evidence="3 4" key="1">
    <citation type="submission" date="2024-09" db="EMBL/GenBank/DDBJ databases">
        <authorList>
            <person name="Sun Q."/>
            <person name="Mori K."/>
        </authorList>
    </citation>
    <scope>NUCLEOTIDE SEQUENCE [LARGE SCALE GENOMIC DNA]</scope>
    <source>
        <strain evidence="3 4">CCM 8677</strain>
    </source>
</reference>
<evidence type="ECO:0000256" key="2">
    <source>
        <dbReference type="SAM" id="MobiDB-lite"/>
    </source>
</evidence>
<keyword evidence="1" id="KW-0175">Coiled coil</keyword>
<organism evidence="3 4">
    <name type="scientific">Undibacterium danionis</name>
    <dbReference type="NCBI Taxonomy" id="1812100"/>
    <lineage>
        <taxon>Bacteria</taxon>
        <taxon>Pseudomonadati</taxon>
        <taxon>Pseudomonadota</taxon>
        <taxon>Betaproteobacteria</taxon>
        <taxon>Burkholderiales</taxon>
        <taxon>Oxalobacteraceae</taxon>
        <taxon>Undibacterium</taxon>
    </lineage>
</organism>
<dbReference type="SUPFAM" id="SSF74653">
    <property type="entry name" value="TolA/TonB C-terminal domain"/>
    <property type="match status" value="1"/>
</dbReference>
<dbReference type="Gene3D" id="3.30.1150.10">
    <property type="match status" value="1"/>
</dbReference>
<dbReference type="RefSeq" id="WP_390214640.1">
    <property type="nucleotide sequence ID" value="NZ_JBHLXJ010000035.1"/>
</dbReference>
<feature type="region of interest" description="Disordered" evidence="2">
    <location>
        <begin position="258"/>
        <end position="280"/>
    </location>
</feature>
<proteinExistence type="predicted"/>
<evidence type="ECO:0000256" key="1">
    <source>
        <dbReference type="SAM" id="Coils"/>
    </source>
</evidence>
<comment type="caution">
    <text evidence="3">The sequence shown here is derived from an EMBL/GenBank/DDBJ whole genome shotgun (WGS) entry which is preliminary data.</text>
</comment>
<dbReference type="Pfam" id="PF13103">
    <property type="entry name" value="TonB_2"/>
    <property type="match status" value="1"/>
</dbReference>
<feature type="coiled-coil region" evidence="1">
    <location>
        <begin position="98"/>
        <end position="154"/>
    </location>
</feature>